<organism evidence="1 2">
    <name type="scientific">[Clostridium] methylpentosum DSM 5476</name>
    <dbReference type="NCBI Taxonomy" id="537013"/>
    <lineage>
        <taxon>Bacteria</taxon>
        <taxon>Bacillati</taxon>
        <taxon>Bacillota</taxon>
        <taxon>Clostridia</taxon>
        <taxon>Eubacteriales</taxon>
        <taxon>Oscillospiraceae</taxon>
        <taxon>Oscillospiraceae incertae sedis</taxon>
    </lineage>
</organism>
<protein>
    <submittedName>
        <fullName evidence="1">Uncharacterized protein</fullName>
    </submittedName>
</protein>
<gene>
    <name evidence="1" type="ORF">CLOSTMETH_00285</name>
</gene>
<reference evidence="1 2" key="1">
    <citation type="submission" date="2009-01" db="EMBL/GenBank/DDBJ databases">
        <authorList>
            <person name="Fulton L."/>
            <person name="Clifton S."/>
            <person name="Fulton B."/>
            <person name="Xu J."/>
            <person name="Minx P."/>
            <person name="Pepin K.H."/>
            <person name="Johnson M."/>
            <person name="Bhonagiri V."/>
            <person name="Nash W.E."/>
            <person name="Mardis E.R."/>
            <person name="Wilson R.K."/>
        </authorList>
    </citation>
    <scope>NUCLEOTIDE SEQUENCE [LARGE SCALE GENOMIC DNA]</scope>
    <source>
        <strain evidence="1 2">DSM 5476</strain>
    </source>
</reference>
<keyword evidence="2" id="KW-1185">Reference proteome</keyword>
<sequence>MSKIDYYAKRIAVAIIQGYGETEKDKTTQFAQITTKSVERALNTICLDISDDMQRRVYESTKYGVKYEYMGLIPCEKNKFYNYRRDFIRKVAENLGLSKE</sequence>
<accession>C0E8Z0</accession>
<dbReference type="AlphaFoldDB" id="C0E8Z0"/>
<proteinExistence type="predicted"/>
<dbReference type="HOGENOM" id="CLU_2300911_0_0_9"/>
<dbReference type="EMBL" id="ACEC01000012">
    <property type="protein sequence ID" value="EEG32059.1"/>
    <property type="molecule type" value="Genomic_DNA"/>
</dbReference>
<evidence type="ECO:0000313" key="2">
    <source>
        <dbReference type="Proteomes" id="UP000003340"/>
    </source>
</evidence>
<comment type="caution">
    <text evidence="1">The sequence shown here is derived from an EMBL/GenBank/DDBJ whole genome shotgun (WGS) entry which is preliminary data.</text>
</comment>
<name>C0E8Z0_9FIRM</name>
<reference evidence="1 2" key="2">
    <citation type="submission" date="2009-02" db="EMBL/GenBank/DDBJ databases">
        <title>Draft genome sequence of Clostridium methylpentosum (DSM 5476).</title>
        <authorList>
            <person name="Sudarsanam P."/>
            <person name="Ley R."/>
            <person name="Guruge J."/>
            <person name="Turnbaugh P.J."/>
            <person name="Mahowald M."/>
            <person name="Liep D."/>
            <person name="Gordon J."/>
        </authorList>
    </citation>
    <scope>NUCLEOTIDE SEQUENCE [LARGE SCALE GENOMIC DNA]</scope>
    <source>
        <strain evidence="1 2">DSM 5476</strain>
    </source>
</reference>
<evidence type="ECO:0000313" key="1">
    <source>
        <dbReference type="EMBL" id="EEG32059.1"/>
    </source>
</evidence>
<dbReference type="Proteomes" id="UP000003340">
    <property type="component" value="Unassembled WGS sequence"/>
</dbReference>